<evidence type="ECO:0000256" key="3">
    <source>
        <dbReference type="ARBA" id="ARBA00009184"/>
    </source>
</evidence>
<dbReference type="InterPro" id="IPR004469">
    <property type="entry name" value="PSP"/>
</dbReference>
<dbReference type="InterPro" id="IPR036412">
    <property type="entry name" value="HAD-like_sf"/>
</dbReference>
<dbReference type="OrthoDB" id="9792539at2"/>
<feature type="active site" description="Proton donor" evidence="14">
    <location>
        <position position="82"/>
    </location>
</feature>
<evidence type="ECO:0000256" key="5">
    <source>
        <dbReference type="ARBA" id="ARBA00015196"/>
    </source>
</evidence>
<comment type="catalytic activity">
    <reaction evidence="13">
        <text>O-phospho-D-serine + H2O = D-serine + phosphate</text>
        <dbReference type="Rhea" id="RHEA:24873"/>
        <dbReference type="ChEBI" id="CHEBI:15377"/>
        <dbReference type="ChEBI" id="CHEBI:35247"/>
        <dbReference type="ChEBI" id="CHEBI:43474"/>
        <dbReference type="ChEBI" id="CHEBI:58680"/>
        <dbReference type="EC" id="3.1.3.3"/>
    </reaction>
</comment>
<evidence type="ECO:0000256" key="7">
    <source>
        <dbReference type="ARBA" id="ARBA00022723"/>
    </source>
</evidence>
<protein>
    <recommendedName>
        <fullName evidence="5">Phosphoserine phosphatase</fullName>
        <ecNumber evidence="4">3.1.3.3</ecNumber>
    </recommendedName>
    <alternativeName>
        <fullName evidence="11">O-phosphoserine phosphohydrolase</fullName>
    </alternativeName>
</protein>
<dbReference type="EMBL" id="CP028519">
    <property type="protein sequence ID" value="AVY94748.1"/>
    <property type="molecule type" value="Genomic_DNA"/>
</dbReference>
<dbReference type="SFLD" id="SFLDG01136">
    <property type="entry name" value="C1.6:_Phosphoserine_Phosphatas"/>
    <property type="match status" value="1"/>
</dbReference>
<dbReference type="Gene3D" id="3.40.50.1000">
    <property type="entry name" value="HAD superfamily/HAD-like"/>
    <property type="match status" value="1"/>
</dbReference>
<gene>
    <name evidence="16" type="primary">serB</name>
    <name evidence="16" type="ORF">DAI18_12390</name>
</gene>
<dbReference type="InterPro" id="IPR025138">
    <property type="entry name" value="DUF4072"/>
</dbReference>
<evidence type="ECO:0000259" key="15">
    <source>
        <dbReference type="Pfam" id="PF13284"/>
    </source>
</evidence>
<reference evidence="16 17" key="1">
    <citation type="submission" date="2018-04" db="EMBL/GenBank/DDBJ databases">
        <title>Denitrifier Microvirgula.</title>
        <authorList>
            <person name="Anderson E."/>
            <person name="Jang J."/>
            <person name="Ishii S."/>
        </authorList>
    </citation>
    <scope>NUCLEOTIDE SEQUENCE [LARGE SCALE GENOMIC DNA]</scope>
    <source>
        <strain evidence="16 17">BE2.4</strain>
    </source>
</reference>
<dbReference type="GO" id="GO:0005737">
    <property type="term" value="C:cytoplasm"/>
    <property type="evidence" value="ECO:0007669"/>
    <property type="project" value="TreeGrafter"/>
</dbReference>
<comment type="pathway">
    <text evidence="2">Amino-acid biosynthesis; L-serine biosynthesis; L-serine from 3-phospho-D-glycerate: step 3/3.</text>
</comment>
<keyword evidence="17" id="KW-1185">Reference proteome</keyword>
<evidence type="ECO:0000256" key="4">
    <source>
        <dbReference type="ARBA" id="ARBA00012640"/>
    </source>
</evidence>
<evidence type="ECO:0000256" key="11">
    <source>
        <dbReference type="ARBA" id="ARBA00031693"/>
    </source>
</evidence>
<feature type="domain" description="DUF4072" evidence="15">
    <location>
        <begin position="5"/>
        <end position="51"/>
    </location>
</feature>
<evidence type="ECO:0000256" key="2">
    <source>
        <dbReference type="ARBA" id="ARBA00005135"/>
    </source>
</evidence>
<evidence type="ECO:0000256" key="14">
    <source>
        <dbReference type="PIRSR" id="PIRSR604469-1"/>
    </source>
</evidence>
<comment type="cofactor">
    <cofactor evidence="1">
        <name>Mg(2+)</name>
        <dbReference type="ChEBI" id="CHEBI:18420"/>
    </cofactor>
</comment>
<proteinExistence type="inferred from homology"/>
<dbReference type="InterPro" id="IPR050582">
    <property type="entry name" value="HAD-like_SerB"/>
</dbReference>
<dbReference type="KEGG" id="maer:DAI18_12390"/>
<comment type="catalytic activity">
    <reaction evidence="12">
        <text>O-phospho-L-serine + H2O = L-serine + phosphate</text>
        <dbReference type="Rhea" id="RHEA:21208"/>
        <dbReference type="ChEBI" id="CHEBI:15377"/>
        <dbReference type="ChEBI" id="CHEBI:33384"/>
        <dbReference type="ChEBI" id="CHEBI:43474"/>
        <dbReference type="ChEBI" id="CHEBI:57524"/>
        <dbReference type="EC" id="3.1.3.3"/>
    </reaction>
</comment>
<dbReference type="SUPFAM" id="SSF56784">
    <property type="entry name" value="HAD-like"/>
    <property type="match status" value="1"/>
</dbReference>
<dbReference type="RefSeq" id="WP_028500571.1">
    <property type="nucleotide sequence ID" value="NZ_CALFSO010000152.1"/>
</dbReference>
<dbReference type="CDD" id="cd07500">
    <property type="entry name" value="HAD_PSP"/>
    <property type="match status" value="1"/>
</dbReference>
<dbReference type="AlphaFoldDB" id="A0A2S0PBI5"/>
<evidence type="ECO:0000256" key="12">
    <source>
        <dbReference type="ARBA" id="ARBA00048138"/>
    </source>
</evidence>
<accession>A0A2S0PBI5</accession>
<evidence type="ECO:0000256" key="6">
    <source>
        <dbReference type="ARBA" id="ARBA00022605"/>
    </source>
</evidence>
<dbReference type="Pfam" id="PF12710">
    <property type="entry name" value="HAD"/>
    <property type="match status" value="1"/>
</dbReference>
<dbReference type="PANTHER" id="PTHR43344:SF2">
    <property type="entry name" value="PHOSPHOSERINE PHOSPHATASE"/>
    <property type="match status" value="1"/>
</dbReference>
<feature type="active site" description="Nucleophile" evidence="14">
    <location>
        <position position="80"/>
    </location>
</feature>
<keyword evidence="9" id="KW-0460">Magnesium</keyword>
<dbReference type="Proteomes" id="UP000244173">
    <property type="component" value="Chromosome"/>
</dbReference>
<dbReference type="InterPro" id="IPR023214">
    <property type="entry name" value="HAD_sf"/>
</dbReference>
<keyword evidence="10" id="KW-0718">Serine biosynthesis</keyword>
<evidence type="ECO:0000256" key="9">
    <source>
        <dbReference type="ARBA" id="ARBA00022842"/>
    </source>
</evidence>
<evidence type="ECO:0000256" key="8">
    <source>
        <dbReference type="ARBA" id="ARBA00022801"/>
    </source>
</evidence>
<evidence type="ECO:0000313" key="16">
    <source>
        <dbReference type="EMBL" id="AVY94748.1"/>
    </source>
</evidence>
<dbReference type="STRING" id="1122240.GCA_000620105_01716"/>
<dbReference type="SFLD" id="SFLDF00029">
    <property type="entry name" value="phosphoserine_phosphatase"/>
    <property type="match status" value="1"/>
</dbReference>
<dbReference type="EC" id="3.1.3.3" evidence="4"/>
<organism evidence="16 17">
    <name type="scientific">Microvirgula aerodenitrificans</name>
    <dbReference type="NCBI Taxonomy" id="57480"/>
    <lineage>
        <taxon>Bacteria</taxon>
        <taxon>Pseudomonadati</taxon>
        <taxon>Pseudomonadota</taxon>
        <taxon>Betaproteobacteria</taxon>
        <taxon>Neisseriales</taxon>
        <taxon>Aquaspirillaceae</taxon>
        <taxon>Microvirgula</taxon>
    </lineage>
</organism>
<dbReference type="NCBIfam" id="TIGR01488">
    <property type="entry name" value="HAD-SF-IB"/>
    <property type="match status" value="1"/>
</dbReference>
<keyword evidence="6" id="KW-0028">Amino-acid biosynthesis</keyword>
<keyword evidence="7" id="KW-0479">Metal-binding</keyword>
<dbReference type="SFLD" id="SFLDG01137">
    <property type="entry name" value="C1.6.1:_Phosphoserine_Phosphat"/>
    <property type="match status" value="1"/>
</dbReference>
<evidence type="ECO:0000313" key="17">
    <source>
        <dbReference type="Proteomes" id="UP000244173"/>
    </source>
</evidence>
<keyword evidence="8" id="KW-0378">Hydrolase</keyword>
<dbReference type="Pfam" id="PF13284">
    <property type="entry name" value="DUF4072"/>
    <property type="match status" value="1"/>
</dbReference>
<sequence length="281" mass="30156">MPHNLIIQAPVDPAPHLDTLASLSGARDTSTVAPGLAYRLAGADPERHAAVDAFCDQHRIDFAFVPAGRRLADYGLLVSDMDSTLITIECIDEIADMFGVKPQVAAITARSMAGELDFAASLRERVALLEGLPVDALARVYDERLTLMPGARELLADCRASGIRTLLISGGFTYFTDRLKEELGLDYAIANQLEIIDGKLTGRMTGPLIDAQAKADWLVRLRGELGLEPEQVIAMGDGANDLKMIAAAGLGVGMHPKPVVRQHADVSLRFVGLDGLSRLFA</sequence>
<dbReference type="GO" id="GO:0000287">
    <property type="term" value="F:magnesium ion binding"/>
    <property type="evidence" value="ECO:0007669"/>
    <property type="project" value="TreeGrafter"/>
</dbReference>
<dbReference type="GO" id="GO:0036424">
    <property type="term" value="F:L-phosphoserine phosphatase activity"/>
    <property type="evidence" value="ECO:0007669"/>
    <property type="project" value="InterPro"/>
</dbReference>
<dbReference type="PANTHER" id="PTHR43344">
    <property type="entry name" value="PHOSPHOSERINE PHOSPHATASE"/>
    <property type="match status" value="1"/>
</dbReference>
<evidence type="ECO:0000256" key="1">
    <source>
        <dbReference type="ARBA" id="ARBA00001946"/>
    </source>
</evidence>
<dbReference type="GO" id="GO:0006564">
    <property type="term" value="P:L-serine biosynthetic process"/>
    <property type="evidence" value="ECO:0007669"/>
    <property type="project" value="UniProtKB-KW"/>
</dbReference>
<comment type="similarity">
    <text evidence="3">Belongs to the HAD-like hydrolase superfamily. SerB family.</text>
</comment>
<evidence type="ECO:0000256" key="10">
    <source>
        <dbReference type="ARBA" id="ARBA00023299"/>
    </source>
</evidence>
<dbReference type="UniPathway" id="UPA00135">
    <property type="reaction ID" value="UER00198"/>
</dbReference>
<dbReference type="SFLD" id="SFLDS00003">
    <property type="entry name" value="Haloacid_Dehalogenase"/>
    <property type="match status" value="1"/>
</dbReference>
<name>A0A2S0PBI5_9NEIS</name>
<evidence type="ECO:0000256" key="13">
    <source>
        <dbReference type="ARBA" id="ARBA00048523"/>
    </source>
</evidence>
<dbReference type="NCBIfam" id="TIGR00338">
    <property type="entry name" value="serB"/>
    <property type="match status" value="1"/>
</dbReference>